<dbReference type="EMBL" id="CYXV01000011">
    <property type="protein sequence ID" value="CUN06861.1"/>
    <property type="molecule type" value="Genomic_DNA"/>
</dbReference>
<dbReference type="GO" id="GO:0045493">
    <property type="term" value="P:xylan catabolic process"/>
    <property type="evidence" value="ECO:0007669"/>
    <property type="project" value="InterPro"/>
</dbReference>
<dbReference type="Gene3D" id="3.20.20.300">
    <property type="entry name" value="Glycoside hydrolase, family 3, N-terminal domain"/>
    <property type="match status" value="1"/>
</dbReference>
<dbReference type="GO" id="GO:0046556">
    <property type="term" value="F:alpha-L-arabinofuranosidase activity"/>
    <property type="evidence" value="ECO:0007669"/>
    <property type="project" value="TreeGrafter"/>
</dbReference>
<dbReference type="InterPro" id="IPR036962">
    <property type="entry name" value="Glyco_hydro_3_N_sf"/>
</dbReference>
<evidence type="ECO:0000313" key="4">
    <source>
        <dbReference type="Proteomes" id="UP000095495"/>
    </source>
</evidence>
<evidence type="ECO:0000256" key="1">
    <source>
        <dbReference type="ARBA" id="ARBA00005336"/>
    </source>
</evidence>
<proteinExistence type="inferred from homology"/>
<sequence>MVLQEPACGSKTLLQDMQEAYEKGLVSEEAITEAVERLMEVRIRLGMMKDYPSPYEDITYDKVECPEHVKLSVEAARRSLVLLKNENAFLPLDKNKIQTVAVSSRMQEVQNLPEVTWLRWWSAERVRRHRLSISVQKYQETILNIVSYML</sequence>
<keyword evidence="2 3" id="KW-0378">Hydrolase</keyword>
<dbReference type="GO" id="GO:0031222">
    <property type="term" value="P:arabinan catabolic process"/>
    <property type="evidence" value="ECO:0007669"/>
    <property type="project" value="TreeGrafter"/>
</dbReference>
<dbReference type="PANTHER" id="PTHR42721:SF3">
    <property type="entry name" value="BETA-D-XYLOSIDASE 5-RELATED"/>
    <property type="match status" value="1"/>
</dbReference>
<comment type="similarity">
    <text evidence="1">Belongs to the glycosyl hydrolase 3 family.</text>
</comment>
<dbReference type="GO" id="GO:0009044">
    <property type="term" value="F:xylan 1,4-beta-xylosidase activity"/>
    <property type="evidence" value="ECO:0007669"/>
    <property type="project" value="InterPro"/>
</dbReference>
<dbReference type="PANTHER" id="PTHR42721">
    <property type="entry name" value="SUGAR HYDROLASE-RELATED"/>
    <property type="match status" value="1"/>
</dbReference>
<dbReference type="AlphaFoldDB" id="A0A173TW03"/>
<dbReference type="InterPro" id="IPR044993">
    <property type="entry name" value="BXL"/>
</dbReference>
<evidence type="ECO:0000256" key="2">
    <source>
        <dbReference type="ARBA" id="ARBA00022801"/>
    </source>
</evidence>
<gene>
    <name evidence="3" type="primary">ybbD</name>
    <name evidence="3" type="ORF">ERS852420_02490</name>
</gene>
<evidence type="ECO:0000313" key="3">
    <source>
        <dbReference type="EMBL" id="CUN06861.1"/>
    </source>
</evidence>
<dbReference type="SUPFAM" id="SSF51445">
    <property type="entry name" value="(Trans)glycosidases"/>
    <property type="match status" value="1"/>
</dbReference>
<accession>A0A173TW03</accession>
<dbReference type="RefSeq" id="WP_055263339.1">
    <property type="nucleotide sequence ID" value="NZ_WNAK01000019.1"/>
</dbReference>
<dbReference type="InterPro" id="IPR036881">
    <property type="entry name" value="Glyco_hydro_3_C_sf"/>
</dbReference>
<reference evidence="3 4" key="1">
    <citation type="submission" date="2015-09" db="EMBL/GenBank/DDBJ databases">
        <authorList>
            <consortium name="Pathogen Informatics"/>
        </authorList>
    </citation>
    <scope>NUCLEOTIDE SEQUENCE [LARGE SCALE GENOMIC DNA]</scope>
    <source>
        <strain evidence="3 4">2789STDY5608863</strain>
    </source>
</reference>
<name>A0A173TW03_9FIRM</name>
<dbReference type="Gene3D" id="3.40.50.1700">
    <property type="entry name" value="Glycoside hydrolase family 3 C-terminal domain"/>
    <property type="match status" value="1"/>
</dbReference>
<dbReference type="Proteomes" id="UP000095495">
    <property type="component" value="Unassembled WGS sequence"/>
</dbReference>
<dbReference type="InterPro" id="IPR017853">
    <property type="entry name" value="GH"/>
</dbReference>
<protein>
    <submittedName>
        <fullName evidence="3">Beta-D-glucoside glucohydrolase</fullName>
    </submittedName>
</protein>
<organism evidence="3 4">
    <name type="scientific">Roseburia faecis</name>
    <dbReference type="NCBI Taxonomy" id="301302"/>
    <lineage>
        <taxon>Bacteria</taxon>
        <taxon>Bacillati</taxon>
        <taxon>Bacillota</taxon>
        <taxon>Clostridia</taxon>
        <taxon>Lachnospirales</taxon>
        <taxon>Lachnospiraceae</taxon>
        <taxon>Roseburia</taxon>
    </lineage>
</organism>